<dbReference type="GeneID" id="70246101"/>
<keyword evidence="2" id="KW-0223">Dioxygenase</keyword>
<evidence type="ECO:0000313" key="2">
    <source>
        <dbReference type="EMBL" id="KAH8698312.1"/>
    </source>
</evidence>
<dbReference type="Proteomes" id="UP001201262">
    <property type="component" value="Unassembled WGS sequence"/>
</dbReference>
<comment type="caution">
    <text evidence="2">The sequence shown here is derived from an EMBL/GenBank/DDBJ whole genome shotgun (WGS) entry which is preliminary data.</text>
</comment>
<protein>
    <submittedName>
        <fullName evidence="2">Glyoxalase/Bleomycin resistance protein/Dihydroxybiphenyl dioxygenase</fullName>
    </submittedName>
</protein>
<keyword evidence="3" id="KW-1185">Reference proteome</keyword>
<evidence type="ECO:0000259" key="1">
    <source>
        <dbReference type="PROSITE" id="PS51819"/>
    </source>
</evidence>
<dbReference type="PANTHER" id="PTHR21366">
    <property type="entry name" value="GLYOXALASE FAMILY PROTEIN"/>
    <property type="match status" value="1"/>
</dbReference>
<sequence>MAAQPPPISHILETCLYVRDVGASVDFYKSVLNSAPFMQSPRMAGFSLGSTTLLLFQLGVTSKGFVAPKGGTIPGHGPSESIISSLLSDNPGDRTHLKQHFCFAVGSPADVTQWDAHLQKLGVPVTGRIDWDLGGKSIYFADPDGHVGEVGSRGIWKHY</sequence>
<dbReference type="Gene3D" id="3.10.180.10">
    <property type="entry name" value="2,3-Dihydroxybiphenyl 1,2-Dioxygenase, domain 1"/>
    <property type="match status" value="1"/>
</dbReference>
<keyword evidence="2" id="KW-0560">Oxidoreductase</keyword>
<feature type="domain" description="VOC" evidence="1">
    <location>
        <begin position="7"/>
        <end position="153"/>
    </location>
</feature>
<organism evidence="2 3">
    <name type="scientific">Talaromyces proteolyticus</name>
    <dbReference type="NCBI Taxonomy" id="1131652"/>
    <lineage>
        <taxon>Eukaryota</taxon>
        <taxon>Fungi</taxon>
        <taxon>Dikarya</taxon>
        <taxon>Ascomycota</taxon>
        <taxon>Pezizomycotina</taxon>
        <taxon>Eurotiomycetes</taxon>
        <taxon>Eurotiomycetidae</taxon>
        <taxon>Eurotiales</taxon>
        <taxon>Trichocomaceae</taxon>
        <taxon>Talaromyces</taxon>
        <taxon>Talaromyces sect. Bacilispori</taxon>
    </lineage>
</organism>
<gene>
    <name evidence="2" type="ORF">BGW36DRAFT_375862</name>
</gene>
<evidence type="ECO:0000313" key="3">
    <source>
        <dbReference type="Proteomes" id="UP001201262"/>
    </source>
</evidence>
<dbReference type="PROSITE" id="PS51819">
    <property type="entry name" value="VOC"/>
    <property type="match status" value="1"/>
</dbReference>
<dbReference type="InterPro" id="IPR004360">
    <property type="entry name" value="Glyas_Fos-R_dOase_dom"/>
</dbReference>
<dbReference type="InterPro" id="IPR050383">
    <property type="entry name" value="GlyoxalaseI/FosfomycinResist"/>
</dbReference>
<accession>A0AAD4KSB3</accession>
<reference evidence="2" key="1">
    <citation type="submission" date="2021-12" db="EMBL/GenBank/DDBJ databases">
        <title>Convergent genome expansion in fungi linked to evolution of root-endophyte symbiosis.</title>
        <authorList>
            <consortium name="DOE Joint Genome Institute"/>
            <person name="Ke Y.-H."/>
            <person name="Bonito G."/>
            <person name="Liao H.-L."/>
            <person name="Looney B."/>
            <person name="Rojas-Flechas A."/>
            <person name="Nash J."/>
            <person name="Hameed K."/>
            <person name="Schadt C."/>
            <person name="Martin F."/>
            <person name="Crous P.W."/>
            <person name="Miettinen O."/>
            <person name="Magnuson J.K."/>
            <person name="Labbe J."/>
            <person name="Jacobson D."/>
            <person name="Doktycz M.J."/>
            <person name="Veneault-Fourrey C."/>
            <person name="Kuo A."/>
            <person name="Mondo S."/>
            <person name="Calhoun S."/>
            <person name="Riley R."/>
            <person name="Ohm R."/>
            <person name="LaButti K."/>
            <person name="Andreopoulos B."/>
            <person name="Pangilinan J."/>
            <person name="Nolan M."/>
            <person name="Tritt A."/>
            <person name="Clum A."/>
            <person name="Lipzen A."/>
            <person name="Daum C."/>
            <person name="Barry K."/>
            <person name="Grigoriev I.V."/>
            <person name="Vilgalys R."/>
        </authorList>
    </citation>
    <scope>NUCLEOTIDE SEQUENCE</scope>
    <source>
        <strain evidence="2">PMI_201</strain>
    </source>
</reference>
<name>A0AAD4KSB3_9EURO</name>
<proteinExistence type="predicted"/>
<dbReference type="EMBL" id="JAJTJA010000005">
    <property type="protein sequence ID" value="KAH8698312.1"/>
    <property type="molecule type" value="Genomic_DNA"/>
</dbReference>
<dbReference type="RefSeq" id="XP_046072776.1">
    <property type="nucleotide sequence ID" value="XM_046215814.1"/>
</dbReference>
<dbReference type="Pfam" id="PF00903">
    <property type="entry name" value="Glyoxalase"/>
    <property type="match status" value="1"/>
</dbReference>
<dbReference type="InterPro" id="IPR037523">
    <property type="entry name" value="VOC_core"/>
</dbReference>
<dbReference type="InterPro" id="IPR029068">
    <property type="entry name" value="Glyas_Bleomycin-R_OHBP_Dase"/>
</dbReference>
<dbReference type="GO" id="GO:0051213">
    <property type="term" value="F:dioxygenase activity"/>
    <property type="evidence" value="ECO:0007669"/>
    <property type="project" value="UniProtKB-KW"/>
</dbReference>
<dbReference type="SUPFAM" id="SSF54593">
    <property type="entry name" value="Glyoxalase/Bleomycin resistance protein/Dihydroxybiphenyl dioxygenase"/>
    <property type="match status" value="1"/>
</dbReference>
<dbReference type="PANTHER" id="PTHR21366:SF22">
    <property type="entry name" value="VOC DOMAIN-CONTAINING PROTEIN"/>
    <property type="match status" value="1"/>
</dbReference>
<dbReference type="AlphaFoldDB" id="A0AAD4KSB3"/>